<organism evidence="10 11">
    <name type="scientific">Aerococcus viridans</name>
    <dbReference type="NCBI Taxonomy" id="1377"/>
    <lineage>
        <taxon>Bacteria</taxon>
        <taxon>Bacillati</taxon>
        <taxon>Bacillota</taxon>
        <taxon>Bacilli</taxon>
        <taxon>Lactobacillales</taxon>
        <taxon>Aerococcaceae</taxon>
        <taxon>Aerococcus</taxon>
    </lineage>
</organism>
<keyword evidence="5" id="KW-0808">Transferase</keyword>
<sequence>MFDFLKKNKKKETSKQPSSSKVAETLFAPATGKFKSIDQVDDPVFSQKMMGDGYAVEPETGDVYAPVVGTVMSIFPTKHAIYIKTDDDVEVLVHMGIDTVELDGAPFNVTVAEGDQVSAGTQIASVDLDQLASAGKGKSIVVVFTNLEDFSSLQLTASGQVTHSVEVGTVTANS</sequence>
<dbReference type="AlphaFoldDB" id="A0A2J9PPI9"/>
<dbReference type="Proteomes" id="UP000192813">
    <property type="component" value="Unassembled WGS sequence"/>
</dbReference>
<dbReference type="Pfam" id="PF00358">
    <property type="entry name" value="PTS_EIIA_1"/>
    <property type="match status" value="1"/>
</dbReference>
<comment type="caution">
    <text evidence="10">The sequence shown here is derived from an EMBL/GenBank/DDBJ whole genome shotgun (WGS) entry which is preliminary data.</text>
</comment>
<evidence type="ECO:0000256" key="7">
    <source>
        <dbReference type="ARBA" id="ARBA00022777"/>
    </source>
</evidence>
<feature type="region of interest" description="Disordered" evidence="8">
    <location>
        <begin position="1"/>
        <end position="22"/>
    </location>
</feature>
<comment type="subcellular location">
    <subcellularLocation>
        <location evidence="2">Cell membrane</location>
        <topology evidence="2">Multi-pass membrane protein</topology>
    </subcellularLocation>
    <subcellularLocation>
        <location evidence="1">Cytoplasm</location>
    </subcellularLocation>
</comment>
<evidence type="ECO:0000259" key="9">
    <source>
        <dbReference type="PROSITE" id="PS51093"/>
    </source>
</evidence>
<keyword evidence="4" id="KW-0762">Sugar transport</keyword>
<evidence type="ECO:0000256" key="3">
    <source>
        <dbReference type="ARBA" id="ARBA00022448"/>
    </source>
</evidence>
<proteinExistence type="predicted"/>
<keyword evidence="3" id="KW-0813">Transport</keyword>
<name>A0A2J9PPI9_9LACT</name>
<dbReference type="SUPFAM" id="SSF51261">
    <property type="entry name" value="Duplicated hybrid motif"/>
    <property type="match status" value="1"/>
</dbReference>
<feature type="compositionally biased region" description="Basic and acidic residues" evidence="8">
    <location>
        <begin position="1"/>
        <end position="14"/>
    </location>
</feature>
<dbReference type="GO" id="GO:0005886">
    <property type="term" value="C:plasma membrane"/>
    <property type="evidence" value="ECO:0007669"/>
    <property type="project" value="UniProtKB-SubCell"/>
</dbReference>
<reference evidence="11" key="1">
    <citation type="submission" date="2017-12" db="EMBL/GenBank/DDBJ databases">
        <title>FDA dAtabase for Regulatory Grade micrObial Sequences (FDA-ARGOS): Supporting development and validation of Infectious Disease Dx tests.</title>
        <authorList>
            <person name="Hoffmann M."/>
            <person name="Allard M."/>
            <person name="Evans P."/>
            <person name="Brown E."/>
            <person name="Tallon L."/>
            <person name="Sadzewicz L."/>
            <person name="Sengamalay N."/>
            <person name="Ott S."/>
            <person name="Godinez A."/>
            <person name="Nagaraj S."/>
            <person name="Vavikolanu K."/>
            <person name="Aluvathingal J."/>
            <person name="Nadendla S."/>
            <person name="Sichtig H."/>
        </authorList>
    </citation>
    <scope>NUCLEOTIDE SEQUENCE [LARGE SCALE GENOMIC DNA]</scope>
    <source>
        <strain evidence="11">FDAARGOS_249</strain>
    </source>
</reference>
<protein>
    <submittedName>
        <fullName evidence="10">PTS N-acetylglucosamine transporter subunit IIABC</fullName>
    </submittedName>
</protein>
<evidence type="ECO:0000256" key="1">
    <source>
        <dbReference type="ARBA" id="ARBA00004496"/>
    </source>
</evidence>
<dbReference type="NCBIfam" id="TIGR00830">
    <property type="entry name" value="PTBA"/>
    <property type="match status" value="1"/>
</dbReference>
<dbReference type="PANTHER" id="PTHR45008">
    <property type="entry name" value="PTS SYSTEM GLUCOSE-SPECIFIC EIIA COMPONENT"/>
    <property type="match status" value="1"/>
</dbReference>
<dbReference type="EMBL" id="NBTM02000001">
    <property type="protein sequence ID" value="PNL92196.1"/>
    <property type="molecule type" value="Genomic_DNA"/>
</dbReference>
<dbReference type="InterPro" id="IPR050890">
    <property type="entry name" value="PTS_EIIA_component"/>
</dbReference>
<evidence type="ECO:0000256" key="5">
    <source>
        <dbReference type="ARBA" id="ARBA00022679"/>
    </source>
</evidence>
<dbReference type="InterPro" id="IPR001127">
    <property type="entry name" value="PTS_EIIA_1_perm"/>
</dbReference>
<dbReference type="GO" id="GO:0016301">
    <property type="term" value="F:kinase activity"/>
    <property type="evidence" value="ECO:0007669"/>
    <property type="project" value="UniProtKB-KW"/>
</dbReference>
<feature type="domain" description="PTS EIIA type-1" evidence="9">
    <location>
        <begin position="42"/>
        <end position="146"/>
    </location>
</feature>
<dbReference type="InterPro" id="IPR011055">
    <property type="entry name" value="Dup_hybrid_motif"/>
</dbReference>
<dbReference type="PROSITE" id="PS51093">
    <property type="entry name" value="PTS_EIIA_TYPE_1"/>
    <property type="match status" value="1"/>
</dbReference>
<evidence type="ECO:0000256" key="2">
    <source>
        <dbReference type="ARBA" id="ARBA00004651"/>
    </source>
</evidence>
<evidence type="ECO:0000313" key="11">
    <source>
        <dbReference type="Proteomes" id="UP000192813"/>
    </source>
</evidence>
<evidence type="ECO:0000313" key="10">
    <source>
        <dbReference type="EMBL" id="PNL92196.1"/>
    </source>
</evidence>
<evidence type="ECO:0000256" key="8">
    <source>
        <dbReference type="SAM" id="MobiDB-lite"/>
    </source>
</evidence>
<dbReference type="Gene3D" id="2.70.70.10">
    <property type="entry name" value="Glucose Permease (Domain IIA)"/>
    <property type="match status" value="1"/>
</dbReference>
<accession>A0A2J9PPI9</accession>
<keyword evidence="6" id="KW-0598">Phosphotransferase system</keyword>
<dbReference type="RefSeq" id="WP_083069787.1">
    <property type="nucleotide sequence ID" value="NZ_JALXKY010000007.1"/>
</dbReference>
<dbReference type="GO" id="GO:0009401">
    <property type="term" value="P:phosphoenolpyruvate-dependent sugar phosphotransferase system"/>
    <property type="evidence" value="ECO:0007669"/>
    <property type="project" value="UniProtKB-KW"/>
</dbReference>
<dbReference type="FunFam" id="2.70.70.10:FF:000001">
    <property type="entry name" value="PTS system glucose-specific IIA component"/>
    <property type="match status" value="1"/>
</dbReference>
<evidence type="ECO:0000256" key="6">
    <source>
        <dbReference type="ARBA" id="ARBA00022683"/>
    </source>
</evidence>
<evidence type="ECO:0000256" key="4">
    <source>
        <dbReference type="ARBA" id="ARBA00022597"/>
    </source>
</evidence>
<gene>
    <name evidence="10" type="ORF">A6J77_008130</name>
</gene>
<dbReference type="PANTHER" id="PTHR45008:SF1">
    <property type="entry name" value="PTS SYSTEM GLUCOSE-SPECIFIC EIIA COMPONENT"/>
    <property type="match status" value="1"/>
</dbReference>
<keyword evidence="7" id="KW-0418">Kinase</keyword>
<dbReference type="GO" id="GO:0005737">
    <property type="term" value="C:cytoplasm"/>
    <property type="evidence" value="ECO:0007669"/>
    <property type="project" value="UniProtKB-SubCell"/>
</dbReference>